<keyword evidence="1" id="KW-0696">RNA-directed RNA polymerase</keyword>
<dbReference type="InterPro" id="IPR010453">
    <property type="entry name" value="RNA_pol_arenavir"/>
</dbReference>
<keyword evidence="2" id="KW-1185">Reference proteome</keyword>
<name>A0A6C0PIG3_9VIRU</name>
<sequence length="741" mass="87306">FVKMETLKKRLVDTLRDWEKRKFPFTPNVDKYELMLALNTSSTTLEAIVRLRGELAERLLCSKYSLIYQEETNKKTAREILEENNIKGCESNLTPDAYHLTEDGKVIFYEFGISKYRKVEKEYQDRKKWFKVQEKYPVIIQVEIIENFENIENCYIKKRFLEIEHISVQILKKLETNDDLREINLKYYWDIKDLFQQYPYSKTITKLVDPKKEAIELFPELNVDIQLAKGANVSQLEKALISKVKNVASKSIDNHTSFYVKTNKESLKELLRKFKVKSLEGHRTVEKMNQGFSHTTSDINNFFESNIKLIKLINSENKLKRLKKLEYSFIFTMSEKLKSETDFLVVDAHDSLKWLSVVKENCMKQLKNGGKNAIREHEHLKELYKKNKALFDSYKKLNENSTKKLQLAHNMMEINRTVKTNPQKPEVSHNENYIINCAKRRINQWKHENLENVQNFAHCAIRCGQTSYTYNSNFLCYQHFENQTIFYKTKGSKTKTVVNITTEGIKKLKLNPSRYLPLINIISVLQNVSLEYFKLSGEDIPEELKNIFIEIFINQNKTTQKNIQNIRYAFMALNSKYHSQELGNKLACEIKNEKNTVDYYLMSKIIIDSLNGKQVSFFNNTQSKNLELRRALFMSYLCNLITKDSQEKDIERIKANKKYFEPKIDYQNERSWMPGNGLSIEELAYKPTKKPTVCLEALKLFYHDFKLSAIDYFDKYSLTKLKEPLVFDVANSNSCMTHVKT</sequence>
<dbReference type="Proteomes" id="UP000679203">
    <property type="component" value="Genome"/>
</dbReference>
<evidence type="ECO:0000313" key="1">
    <source>
        <dbReference type="EMBL" id="QHX39757.1"/>
    </source>
</evidence>
<dbReference type="GO" id="GO:0019079">
    <property type="term" value="P:viral genome replication"/>
    <property type="evidence" value="ECO:0007669"/>
    <property type="project" value="InterPro"/>
</dbReference>
<organism evidence="1 2">
    <name type="scientific">SetPatVet virus 1</name>
    <dbReference type="NCBI Taxonomy" id="2848071"/>
    <lineage>
        <taxon>Viruses</taxon>
        <taxon>Riboviria</taxon>
        <taxon>Orthornavirae</taxon>
        <taxon>Negarnaviricota</taxon>
        <taxon>Polyploviricotina</taxon>
        <taxon>Bunyaviricetes</taxon>
        <taxon>Hareavirales</taxon>
        <taxon>Arenaviridae</taxon>
        <taxon>Hartmanivirus</taxon>
        <taxon>Hartmanivirus brazilense</taxon>
    </lineage>
</organism>
<feature type="non-terminal residue" evidence="1">
    <location>
        <position position="1"/>
    </location>
</feature>
<dbReference type="GeneID" id="80557604"/>
<keyword evidence="1" id="KW-0808">Transferase</keyword>
<reference evidence="2" key="1">
    <citation type="journal article" date="2020" name="bioRxiv">
        <title>Identification of Reptarenaviruses, Hartmaniviruses and a Novel Chuvirus in Captive Brazilian Native Boa Constrictors with Boid Inclusion Body Disease.</title>
        <authorList>
            <person name="Argenta F.F."/>
            <person name="Hepojoki J."/>
            <person name="Smura T."/>
            <person name="Szirovicza L."/>
            <person name="Hammerschmitt M.E."/>
            <person name="Driemeier D."/>
            <person name="Kipar A."/>
            <person name="Hetzel U."/>
        </authorList>
    </citation>
    <scope>NUCLEOTIDE SEQUENCE [LARGE SCALE GENOMIC DNA]</scope>
</reference>
<evidence type="ECO:0000313" key="2">
    <source>
        <dbReference type="Proteomes" id="UP000679203"/>
    </source>
</evidence>
<dbReference type="KEGG" id="vg:80557604"/>
<protein>
    <submittedName>
        <fullName evidence="1">RNA-dependent RNA polymerase</fullName>
    </submittedName>
</protein>
<dbReference type="Pfam" id="PF06317">
    <property type="entry name" value="Arena_RNA_pol"/>
    <property type="match status" value="1"/>
</dbReference>
<dbReference type="EMBL" id="MN567050">
    <property type="protein sequence ID" value="QHX39757.1"/>
    <property type="molecule type" value="Genomic_RNA"/>
</dbReference>
<feature type="non-terminal residue" evidence="1">
    <location>
        <position position="741"/>
    </location>
</feature>
<accession>A0A6C0PIG3</accession>
<keyword evidence="1" id="KW-0548">Nucleotidyltransferase</keyword>
<dbReference type="RefSeq" id="YP_010839990.1">
    <property type="nucleotide sequence ID" value="NC_078314.1"/>
</dbReference>
<proteinExistence type="predicted"/>
<dbReference type="GO" id="GO:0003968">
    <property type="term" value="F:RNA-directed RNA polymerase activity"/>
    <property type="evidence" value="ECO:0007669"/>
    <property type="project" value="UniProtKB-KW"/>
</dbReference>